<dbReference type="EMBL" id="JBHTMX010000061">
    <property type="protein sequence ID" value="MFD1332107.1"/>
    <property type="molecule type" value="Genomic_DNA"/>
</dbReference>
<dbReference type="Pfam" id="PF05228">
    <property type="entry name" value="CHASE4"/>
    <property type="match status" value="1"/>
</dbReference>
<protein>
    <submittedName>
        <fullName evidence="4">Bifunctional diguanylate cyclase/phosphodiesterase</fullName>
    </submittedName>
</protein>
<evidence type="ECO:0000259" key="2">
    <source>
        <dbReference type="PROSITE" id="PS50883"/>
    </source>
</evidence>
<proteinExistence type="predicted"/>
<dbReference type="SUPFAM" id="SSF141868">
    <property type="entry name" value="EAL domain-like"/>
    <property type="match status" value="1"/>
</dbReference>
<keyword evidence="1" id="KW-1133">Transmembrane helix</keyword>
<dbReference type="PROSITE" id="PS50883">
    <property type="entry name" value="EAL"/>
    <property type="match status" value="1"/>
</dbReference>
<keyword evidence="5" id="KW-1185">Reference proteome</keyword>
<dbReference type="CDD" id="cd01948">
    <property type="entry name" value="EAL"/>
    <property type="match status" value="1"/>
</dbReference>
<evidence type="ECO:0000259" key="3">
    <source>
        <dbReference type="PROSITE" id="PS50887"/>
    </source>
</evidence>
<feature type="transmembrane region" description="Helical" evidence="1">
    <location>
        <begin position="16"/>
        <end position="35"/>
    </location>
</feature>
<reference evidence="5" key="1">
    <citation type="journal article" date="2019" name="Int. J. Syst. Evol. Microbiol.">
        <title>The Global Catalogue of Microorganisms (GCM) 10K type strain sequencing project: providing services to taxonomists for standard genome sequencing and annotation.</title>
        <authorList>
            <consortium name="The Broad Institute Genomics Platform"/>
            <consortium name="The Broad Institute Genome Sequencing Center for Infectious Disease"/>
            <person name="Wu L."/>
            <person name="Ma J."/>
        </authorList>
    </citation>
    <scope>NUCLEOTIDE SEQUENCE [LARGE SCALE GENOMIC DNA]</scope>
    <source>
        <strain evidence="5">CCUG 61696</strain>
    </source>
</reference>
<dbReference type="InterPro" id="IPR001633">
    <property type="entry name" value="EAL_dom"/>
</dbReference>
<dbReference type="RefSeq" id="WP_378775337.1">
    <property type="nucleotide sequence ID" value="NZ_JBHTMX010000061.1"/>
</dbReference>
<dbReference type="SMART" id="SM00052">
    <property type="entry name" value="EAL"/>
    <property type="match status" value="1"/>
</dbReference>
<name>A0ABW3Z7B7_9HYPH</name>
<dbReference type="Pfam" id="PF00563">
    <property type="entry name" value="EAL"/>
    <property type="match status" value="1"/>
</dbReference>
<dbReference type="CDD" id="cd01949">
    <property type="entry name" value="GGDEF"/>
    <property type="match status" value="1"/>
</dbReference>
<dbReference type="SUPFAM" id="SSF55073">
    <property type="entry name" value="Nucleotide cyclase"/>
    <property type="match status" value="1"/>
</dbReference>
<dbReference type="InterPro" id="IPR052155">
    <property type="entry name" value="Biofilm_reg_signaling"/>
</dbReference>
<dbReference type="Proteomes" id="UP001597171">
    <property type="component" value="Unassembled WGS sequence"/>
</dbReference>
<dbReference type="InterPro" id="IPR029787">
    <property type="entry name" value="Nucleotide_cyclase"/>
</dbReference>
<dbReference type="PROSITE" id="PS50887">
    <property type="entry name" value="GGDEF"/>
    <property type="match status" value="1"/>
</dbReference>
<accession>A0ABW3Z7B7</accession>
<dbReference type="Gene3D" id="3.30.70.270">
    <property type="match status" value="1"/>
</dbReference>
<comment type="caution">
    <text evidence="4">The sequence shown here is derived from an EMBL/GenBank/DDBJ whole genome shotgun (WGS) entry which is preliminary data.</text>
</comment>
<gene>
    <name evidence="4" type="ORF">ACFQ4O_08865</name>
</gene>
<feature type="transmembrane region" description="Helical" evidence="1">
    <location>
        <begin position="260"/>
        <end position="283"/>
    </location>
</feature>
<sequence>MTNATAQFLKMFGRKAVAPLIGMLIAAFVLSYATLNGIADRTDREAEAQSLVLARAAWDARWNAQDRLLTDYADWGDAYENLHLRQNRAWAYDESNLGPTLFSRFDFGFVFAVGPDGRVVHGMVDGVASNLSLEQALGPDAMALVERARAAPPNTTKAERALLTDGRHPVMATAAALSTGGDRMVRPTAGAPTVLIFGERLTPATLKTLGESLLVADLRVARDAADAAEKPSFTAGEAPGAVITLRWTPNRPGTTMIEELTPWLIVAALALILLIVVTLRYAARAAVQAQTSADRLVEAYQDAERKAFHDTITDLPNRAMLTRRLTADLVTGRPLAVLYLDLDRFKPVNDALGHPVGDRVLRETAARLTRAVREGDLVARIGGDEFAVVVPRIDAGDVEALCRRLQDAVNAPIEIDDTILYVGLSIGIALAPEDATTPDELLRLSDIALYQAKAAGRGTFKFFSTDMDERILTRRALDADMRRGLDRDEFFLLYQPRYEADTMRLRGVEALVRWRHPQRGLVNPGEFIPLAEETGLIAPLGARVLRMACEKAVTWPDLSVSVNVSPAQFRSADFVKTVSDTLAATGLSPKRLELELTEGVLLEDVERSGRILADLKALGVMLSMDDFGTGYSSLGYLKSFPFDAIKIDQRFIADLQATGDARAIVQAILGLGRALGLSVTAEGVETAEQLALLRQDACEEVQGYLMARPLAAEEIDKMRGEQGSRHSAA</sequence>
<organism evidence="4 5">
    <name type="scientific">Methylopila musalis</name>
    <dbReference type="NCBI Taxonomy" id="1134781"/>
    <lineage>
        <taxon>Bacteria</taxon>
        <taxon>Pseudomonadati</taxon>
        <taxon>Pseudomonadota</taxon>
        <taxon>Alphaproteobacteria</taxon>
        <taxon>Hyphomicrobiales</taxon>
        <taxon>Methylopilaceae</taxon>
        <taxon>Methylopila</taxon>
    </lineage>
</organism>
<keyword evidence="1" id="KW-0472">Membrane</keyword>
<evidence type="ECO:0000313" key="4">
    <source>
        <dbReference type="EMBL" id="MFD1332107.1"/>
    </source>
</evidence>
<dbReference type="PANTHER" id="PTHR44757">
    <property type="entry name" value="DIGUANYLATE CYCLASE DGCP"/>
    <property type="match status" value="1"/>
</dbReference>
<dbReference type="InterPro" id="IPR000160">
    <property type="entry name" value="GGDEF_dom"/>
</dbReference>
<dbReference type="PANTHER" id="PTHR44757:SF10">
    <property type="entry name" value="MEMBRANE PROTEIN"/>
    <property type="match status" value="1"/>
</dbReference>
<feature type="domain" description="EAL" evidence="2">
    <location>
        <begin position="474"/>
        <end position="723"/>
    </location>
</feature>
<dbReference type="NCBIfam" id="TIGR00254">
    <property type="entry name" value="GGDEF"/>
    <property type="match status" value="1"/>
</dbReference>
<dbReference type="Pfam" id="PF00990">
    <property type="entry name" value="GGDEF"/>
    <property type="match status" value="1"/>
</dbReference>
<evidence type="ECO:0000313" key="5">
    <source>
        <dbReference type="Proteomes" id="UP001597171"/>
    </source>
</evidence>
<dbReference type="InterPro" id="IPR035919">
    <property type="entry name" value="EAL_sf"/>
</dbReference>
<keyword evidence="1" id="KW-0812">Transmembrane</keyword>
<evidence type="ECO:0000256" key="1">
    <source>
        <dbReference type="SAM" id="Phobius"/>
    </source>
</evidence>
<dbReference type="InterPro" id="IPR007892">
    <property type="entry name" value="CHASE4"/>
</dbReference>
<dbReference type="InterPro" id="IPR043128">
    <property type="entry name" value="Rev_trsase/Diguanyl_cyclase"/>
</dbReference>
<dbReference type="SMART" id="SM00267">
    <property type="entry name" value="GGDEF"/>
    <property type="match status" value="1"/>
</dbReference>
<dbReference type="Gene3D" id="3.20.20.450">
    <property type="entry name" value="EAL domain"/>
    <property type="match status" value="1"/>
</dbReference>
<feature type="domain" description="GGDEF" evidence="3">
    <location>
        <begin position="333"/>
        <end position="465"/>
    </location>
</feature>